<dbReference type="GeneID" id="92874993"/>
<dbReference type="SUPFAM" id="SSF160113">
    <property type="entry name" value="YegP-like"/>
    <property type="match status" value="2"/>
</dbReference>
<proteinExistence type="predicted"/>
<dbReference type="InterPro" id="IPR036913">
    <property type="entry name" value="YegP-like_sf"/>
</dbReference>
<dbReference type="EMBL" id="CP002000">
    <property type="protein sequence ID" value="ADJ49072.1"/>
    <property type="molecule type" value="Genomic_DNA"/>
</dbReference>
<name>A0A0H3DFU3_AMYMU</name>
<protein>
    <recommendedName>
        <fullName evidence="1">DUF1508 domain-containing protein</fullName>
    </recommendedName>
</protein>
<dbReference type="PATRIC" id="fig|749927.5.peg.7652"/>
<dbReference type="RefSeq" id="WP_013229115.1">
    <property type="nucleotide sequence ID" value="NC_014318.1"/>
</dbReference>
<evidence type="ECO:0000259" key="1">
    <source>
        <dbReference type="Pfam" id="PF07411"/>
    </source>
</evidence>
<evidence type="ECO:0000313" key="3">
    <source>
        <dbReference type="Proteomes" id="UP000000328"/>
    </source>
</evidence>
<dbReference type="AlphaFoldDB" id="A0A0H3DFU3"/>
<accession>A0A0H3DFU3</accession>
<dbReference type="eggNOG" id="COG3422">
    <property type="taxonomic scope" value="Bacteria"/>
</dbReference>
<dbReference type="Proteomes" id="UP000000328">
    <property type="component" value="Chromosome"/>
</dbReference>
<dbReference type="Gene3D" id="2.30.29.80">
    <property type="match status" value="1"/>
</dbReference>
<dbReference type="KEGG" id="amd:AMED_7358"/>
<sequence length="130" mass="14531">MKREPRFQLVRTAPDRVHWRLLGGNNASLGAAATDFARVDDCLAAIGWLRAHLDEPAVEFAHASGGRWRWRLRAADGPVAVATHAYGRRIEAQRGLDRFRSAVAAADTARDVETIVDWRTKYRANSRPAQ</sequence>
<dbReference type="InterPro" id="IPR010879">
    <property type="entry name" value="DUF1508"/>
</dbReference>
<gene>
    <name evidence="2" type="ordered locus">AMED_7358</name>
</gene>
<reference evidence="2 3" key="1">
    <citation type="journal article" date="2010" name="Cell Res.">
        <title>Complete genome sequence of the rifamycin SV-producing Amycolatopsis mediterranei U32 revealed its genetic characteristics in phylogeny and metabolism.</title>
        <authorList>
            <person name="Zhao W."/>
            <person name="Zhong Y."/>
            <person name="Yuan H."/>
            <person name="Wang J."/>
            <person name="Zheng H."/>
            <person name="Wang Y."/>
            <person name="Cen X."/>
            <person name="Xu F."/>
            <person name="Bai J."/>
            <person name="Han X."/>
            <person name="Lu G."/>
            <person name="Zhu Y."/>
            <person name="Shao Z."/>
            <person name="Yan H."/>
            <person name="Li C."/>
            <person name="Peng N."/>
            <person name="Zhang Z."/>
            <person name="Zhang Y."/>
            <person name="Lin W."/>
            <person name="Fan Y."/>
            <person name="Qin Z."/>
            <person name="Hu Y."/>
            <person name="Zhu B."/>
            <person name="Wang S."/>
            <person name="Ding X."/>
            <person name="Zhao G.P."/>
        </authorList>
    </citation>
    <scope>NUCLEOTIDE SEQUENCE [LARGE SCALE GENOMIC DNA]</scope>
    <source>
        <strain evidence="3">U-32</strain>
    </source>
</reference>
<feature type="domain" description="DUF1508" evidence="1">
    <location>
        <begin position="64"/>
        <end position="107"/>
    </location>
</feature>
<organism evidence="2 3">
    <name type="scientific">Amycolatopsis mediterranei (strain U-32)</name>
    <dbReference type="NCBI Taxonomy" id="749927"/>
    <lineage>
        <taxon>Bacteria</taxon>
        <taxon>Bacillati</taxon>
        <taxon>Actinomycetota</taxon>
        <taxon>Actinomycetes</taxon>
        <taxon>Pseudonocardiales</taxon>
        <taxon>Pseudonocardiaceae</taxon>
        <taxon>Amycolatopsis</taxon>
    </lineage>
</organism>
<dbReference type="OrthoDB" id="3481464at2"/>
<dbReference type="HOGENOM" id="CLU_1821344_0_0_11"/>
<evidence type="ECO:0000313" key="2">
    <source>
        <dbReference type="EMBL" id="ADJ49072.1"/>
    </source>
</evidence>
<dbReference type="Pfam" id="PF07411">
    <property type="entry name" value="DUF1508"/>
    <property type="match status" value="1"/>
</dbReference>